<dbReference type="EMBL" id="JAHLFS010000006">
    <property type="protein sequence ID" value="MBU3851144.1"/>
    <property type="molecule type" value="Genomic_DNA"/>
</dbReference>
<sequence>MSKRLVNNHTAQSHLCRLAAVGILDNERLYHLYKQGQFIYQANFTISVNTLELRVNRDLRIPYKTIVLDLQYGIVATNRSTNALISQLLQLEPFNYFYSAFLRHHFNQHLPQKLQLHEHLPLIMGNWCFLPLQSHRHRNATWIALHHLCHYEHEHSFLYTSYVDNIGTCLLSRCRKLDDYIHEAQCMQQQTILWLKQLLQLTQYYQQPCQPYHCHDYHCPRCQVLTNENFEINQLKQVYWQHFCRNHWQRACYACGKLSPIEIDDIINYYRDLQKRDFNR</sequence>
<dbReference type="Proteomes" id="UP000777303">
    <property type="component" value="Unassembled WGS sequence"/>
</dbReference>
<reference evidence="1" key="2">
    <citation type="submission" date="2021-04" db="EMBL/GenBank/DDBJ databases">
        <authorList>
            <person name="Gilroy R."/>
        </authorList>
    </citation>
    <scope>NUCLEOTIDE SEQUENCE</scope>
    <source>
        <strain evidence="1">F6-6636</strain>
    </source>
</reference>
<protein>
    <submittedName>
        <fullName evidence="1">Uncharacterized protein</fullName>
    </submittedName>
</protein>
<evidence type="ECO:0000313" key="2">
    <source>
        <dbReference type="Proteomes" id="UP000777303"/>
    </source>
</evidence>
<gene>
    <name evidence="1" type="ORF">H9901_00305</name>
</gene>
<proteinExistence type="predicted"/>
<name>A0A948WZ37_9LACO</name>
<reference evidence="1" key="1">
    <citation type="journal article" date="2021" name="PeerJ">
        <title>Extensive microbial diversity within the chicken gut microbiome revealed by metagenomics and culture.</title>
        <authorList>
            <person name="Gilroy R."/>
            <person name="Ravi A."/>
            <person name="Getino M."/>
            <person name="Pursley I."/>
            <person name="Horton D.L."/>
            <person name="Alikhan N.F."/>
            <person name="Baker D."/>
            <person name="Gharbi K."/>
            <person name="Hall N."/>
            <person name="Watson M."/>
            <person name="Adriaenssens E.M."/>
            <person name="Foster-Nyarko E."/>
            <person name="Jarju S."/>
            <person name="Secka A."/>
            <person name="Antonio M."/>
            <person name="Oren A."/>
            <person name="Chaudhuri R.R."/>
            <person name="La Ragione R."/>
            <person name="Hildebrand F."/>
            <person name="Pallen M.J."/>
        </authorList>
    </citation>
    <scope>NUCLEOTIDE SEQUENCE</scope>
    <source>
        <strain evidence="1">F6-6636</strain>
    </source>
</reference>
<evidence type="ECO:0000313" key="1">
    <source>
        <dbReference type="EMBL" id="MBU3851144.1"/>
    </source>
</evidence>
<comment type="caution">
    <text evidence="1">The sequence shown here is derived from an EMBL/GenBank/DDBJ whole genome shotgun (WGS) entry which is preliminary data.</text>
</comment>
<organism evidence="1 2">
    <name type="scientific">Candidatus Paralactobacillus gallistercoris</name>
    <dbReference type="NCBI Taxonomy" id="2838724"/>
    <lineage>
        <taxon>Bacteria</taxon>
        <taxon>Bacillati</taxon>
        <taxon>Bacillota</taxon>
        <taxon>Bacilli</taxon>
        <taxon>Lactobacillales</taxon>
        <taxon>Lactobacillaceae</taxon>
        <taxon>Lactobacillus</taxon>
    </lineage>
</organism>
<dbReference type="AlphaFoldDB" id="A0A948WZ37"/>
<accession>A0A948WZ37</accession>